<keyword evidence="5" id="KW-1185">Reference proteome</keyword>
<comment type="caution">
    <text evidence="4">The sequence shown here is derived from an EMBL/GenBank/DDBJ whole genome shotgun (WGS) entry which is preliminary data.</text>
</comment>
<accession>A0A4U3MNA8</accession>
<evidence type="ECO:0000256" key="2">
    <source>
        <dbReference type="ARBA" id="ARBA00023026"/>
    </source>
</evidence>
<dbReference type="Gene3D" id="3.40.720.10">
    <property type="entry name" value="Alkaline Phosphatase, subunit A"/>
    <property type="match status" value="2"/>
</dbReference>
<evidence type="ECO:0000256" key="3">
    <source>
        <dbReference type="SAM" id="MobiDB-lite"/>
    </source>
</evidence>
<feature type="region of interest" description="Disordered" evidence="3">
    <location>
        <begin position="777"/>
        <end position="800"/>
    </location>
</feature>
<feature type="region of interest" description="Disordered" evidence="3">
    <location>
        <begin position="712"/>
        <end position="736"/>
    </location>
</feature>
<dbReference type="PANTHER" id="PTHR31956:SF1">
    <property type="entry name" value="NON-SPECIFIC PHOSPHOLIPASE C1"/>
    <property type="match status" value="1"/>
</dbReference>
<protein>
    <recommendedName>
        <fullName evidence="6">Phosphoesterase</fullName>
    </recommendedName>
</protein>
<evidence type="ECO:0008006" key="6">
    <source>
        <dbReference type="Google" id="ProtNLM"/>
    </source>
</evidence>
<dbReference type="PANTHER" id="PTHR31956">
    <property type="entry name" value="NON-SPECIFIC PHOSPHOLIPASE C4-RELATED"/>
    <property type="match status" value="1"/>
</dbReference>
<reference evidence="4 5" key="1">
    <citation type="submission" date="2019-04" db="EMBL/GenBank/DDBJ databases">
        <title>Herbidospora sp. NEAU-GS14.nov., a novel actinomycete isolated from soil.</title>
        <authorList>
            <person name="Han L."/>
        </authorList>
    </citation>
    <scope>NUCLEOTIDE SEQUENCE [LARGE SCALE GENOMIC DNA]</scope>
    <source>
        <strain evidence="4 5">NEAU-GS14</strain>
    </source>
</reference>
<dbReference type="EMBL" id="SZQA01000004">
    <property type="protein sequence ID" value="TKK90154.1"/>
    <property type="molecule type" value="Genomic_DNA"/>
</dbReference>
<dbReference type="GO" id="GO:0042578">
    <property type="term" value="F:phosphoric ester hydrolase activity"/>
    <property type="evidence" value="ECO:0007669"/>
    <property type="project" value="UniProtKB-ARBA"/>
</dbReference>
<dbReference type="RefSeq" id="WP_137246193.1">
    <property type="nucleotide sequence ID" value="NZ_SZQA01000004.1"/>
</dbReference>
<feature type="compositionally biased region" description="Acidic residues" evidence="3">
    <location>
        <begin position="790"/>
        <end position="800"/>
    </location>
</feature>
<dbReference type="OrthoDB" id="4181857at2"/>
<dbReference type="InterPro" id="IPR017850">
    <property type="entry name" value="Alkaline_phosphatase_core_sf"/>
</dbReference>
<dbReference type="GO" id="GO:0009395">
    <property type="term" value="P:phospholipid catabolic process"/>
    <property type="evidence" value="ECO:0007669"/>
    <property type="project" value="TreeGrafter"/>
</dbReference>
<keyword evidence="2" id="KW-0843">Virulence</keyword>
<name>A0A4U3MNA8_9ACTN</name>
<dbReference type="AlphaFoldDB" id="A0A4U3MNA8"/>
<feature type="compositionally biased region" description="Low complexity" evidence="3">
    <location>
        <begin position="718"/>
        <end position="730"/>
    </location>
</feature>
<keyword evidence="1" id="KW-0378">Hydrolase</keyword>
<dbReference type="Pfam" id="PF04185">
    <property type="entry name" value="Phosphoesterase"/>
    <property type="match status" value="1"/>
</dbReference>
<dbReference type="Proteomes" id="UP000308705">
    <property type="component" value="Unassembled WGS sequence"/>
</dbReference>
<sequence length="800" mass="88532">MLVENRTDRTVWLGLYTLQDRAYLATTFPWGARQKLLPHQRKEFSPAAERQQVVFWNTGALGDMLHVPRSMRTTQVSIDQDADGCFIYNHLGDPAPMDRIEHFVVLMLENRSFDNLLGWLYDDTDNVPPRNVPAPPDGKPYFLGLKEKAYWNTVAAGAHDTAPEEGRTYARKGARTDTTPDPNPSEICWSFVEQMYGTPMPRAGQQPNMWGFLANYEAHTRPRDRSVVMDCFTPDQVPNMSTLAKQFAVCDRWFGSAPCETWPNRSFLHAGTSFGRLNNCDAPDQEDCVPNFFPYAGKRTVFDALDELGIRWRLYQDAAVLGTLLSAQFWTVPQKLKRQAHHAMYIGPDLKPGFRIQFPPEYIFVEPSYWLENNDQHPPHKVSSGDALVGTIYRALSTSPRWNRILFVITHDEHGGCYDHVPPPAAMPPDGYVPQFCVGEINPFRVYGPRVPAILVSPYIEAGTVFRAPAEAWLRNDDDNSKRFPASGGLTEFYADTNELVCPPGRVVTGMALRRKAPPGSEGNRVALSLQHSRPDGSDPQWLENADWNGEYVPQRGGLGSFVADTNPLICPPGRVVTGLAFRQKAPPGHDPSTGNRIALALRHSKPDGSDPQWLENPDWNGNHVPANGGLATFDVDTNPLTWPPGAMLGVALGQKGANHLAPQALTVGAEFDHTSILASIRDWVGARSDLLGPNERIRRAPTVWPVLTRTKPRTDTPVLPEPVAAPAELNGHKPTPRQIDLMALAEGERTAVAEAAQANGRAPEWWERRIAEAAQETAAELGGAADSGDLPDELTEGIA</sequence>
<dbReference type="SUPFAM" id="SSF53649">
    <property type="entry name" value="Alkaline phosphatase-like"/>
    <property type="match status" value="1"/>
</dbReference>
<dbReference type="InterPro" id="IPR007312">
    <property type="entry name" value="Phosphoesterase"/>
</dbReference>
<gene>
    <name evidence="4" type="ORF">FDA94_06980</name>
</gene>
<proteinExistence type="predicted"/>
<organism evidence="4 5">
    <name type="scientific">Herbidospora galbida</name>
    <dbReference type="NCBI Taxonomy" id="2575442"/>
    <lineage>
        <taxon>Bacteria</taxon>
        <taxon>Bacillati</taxon>
        <taxon>Actinomycetota</taxon>
        <taxon>Actinomycetes</taxon>
        <taxon>Streptosporangiales</taxon>
        <taxon>Streptosporangiaceae</taxon>
        <taxon>Herbidospora</taxon>
    </lineage>
</organism>
<evidence type="ECO:0000256" key="1">
    <source>
        <dbReference type="ARBA" id="ARBA00022801"/>
    </source>
</evidence>
<evidence type="ECO:0000313" key="5">
    <source>
        <dbReference type="Proteomes" id="UP000308705"/>
    </source>
</evidence>
<evidence type="ECO:0000313" key="4">
    <source>
        <dbReference type="EMBL" id="TKK90154.1"/>
    </source>
</evidence>